<feature type="domain" description="N-acetyltransferase" evidence="1">
    <location>
        <begin position="106"/>
        <end position="239"/>
    </location>
</feature>
<dbReference type="EMBL" id="JBGFTU010000009">
    <property type="protein sequence ID" value="MEZ0165086.1"/>
    <property type="molecule type" value="Genomic_DNA"/>
</dbReference>
<dbReference type="SUPFAM" id="SSF55729">
    <property type="entry name" value="Acyl-CoA N-acyltransferases (Nat)"/>
    <property type="match status" value="1"/>
</dbReference>
<proteinExistence type="predicted"/>
<gene>
    <name evidence="2" type="ORF">AB2L27_09955</name>
</gene>
<sequence length="246" mass="25340">MPDVPVETLLDAPVWAALTGVHAGLAVGAGAGRRYPEDVSPFGALADAGDRAAWADLAAATGPGAEVVLPALAAAPPPGFTVVSALPGVQLVATGAFASRPGGDVPGLVELGADDVDDALDLVARTRPGPFARRTRLMGRYLGVREDGRLLAMAGERLRLGAATEISAVCTDPSARGRGLATTLLRAVAHGIRERGELPFLHAAAHNTGAIGLYEHLGFRLRRTLDFVTVRTPDARDLTGDASGHR</sequence>
<accession>A0ABV4H0J4</accession>
<dbReference type="InterPro" id="IPR013653">
    <property type="entry name" value="GCN5-like_dom"/>
</dbReference>
<comment type="caution">
    <text evidence="2">The sequence shown here is derived from an EMBL/GenBank/DDBJ whole genome shotgun (WGS) entry which is preliminary data.</text>
</comment>
<evidence type="ECO:0000259" key="1">
    <source>
        <dbReference type="PROSITE" id="PS51186"/>
    </source>
</evidence>
<dbReference type="InterPro" id="IPR000182">
    <property type="entry name" value="GNAT_dom"/>
</dbReference>
<dbReference type="Proteomes" id="UP001565927">
    <property type="component" value="Unassembled WGS sequence"/>
</dbReference>
<evidence type="ECO:0000313" key="3">
    <source>
        <dbReference type="Proteomes" id="UP001565927"/>
    </source>
</evidence>
<reference evidence="2 3" key="1">
    <citation type="submission" date="2024-07" db="EMBL/GenBank/DDBJ databases">
        <authorList>
            <person name="Thanompreechachai J."/>
            <person name="Duangmal K."/>
        </authorList>
    </citation>
    <scope>NUCLEOTIDE SEQUENCE [LARGE SCALE GENOMIC DNA]</scope>
    <source>
        <strain evidence="2 3">LSe6-4</strain>
    </source>
</reference>
<dbReference type="Gene3D" id="3.40.630.30">
    <property type="match status" value="1"/>
</dbReference>
<evidence type="ECO:0000313" key="2">
    <source>
        <dbReference type="EMBL" id="MEZ0165086.1"/>
    </source>
</evidence>
<dbReference type="CDD" id="cd04301">
    <property type="entry name" value="NAT_SF"/>
    <property type="match status" value="1"/>
</dbReference>
<dbReference type="InterPro" id="IPR016181">
    <property type="entry name" value="Acyl_CoA_acyltransferase"/>
</dbReference>
<dbReference type="RefSeq" id="WP_370441303.1">
    <property type="nucleotide sequence ID" value="NZ_JBGFTU010000009.1"/>
</dbReference>
<protein>
    <submittedName>
        <fullName evidence="2">GNAT family N-acetyltransferase</fullName>
    </submittedName>
</protein>
<dbReference type="Pfam" id="PF08445">
    <property type="entry name" value="FR47"/>
    <property type="match status" value="1"/>
</dbReference>
<organism evidence="2 3">
    <name type="scientific">Kineococcus halophytocola</name>
    <dbReference type="NCBI Taxonomy" id="3234027"/>
    <lineage>
        <taxon>Bacteria</taxon>
        <taxon>Bacillati</taxon>
        <taxon>Actinomycetota</taxon>
        <taxon>Actinomycetes</taxon>
        <taxon>Kineosporiales</taxon>
        <taxon>Kineosporiaceae</taxon>
        <taxon>Kineococcus</taxon>
    </lineage>
</organism>
<dbReference type="PROSITE" id="PS51186">
    <property type="entry name" value="GNAT"/>
    <property type="match status" value="1"/>
</dbReference>
<name>A0ABV4H0J4_9ACTN</name>
<keyword evidence="3" id="KW-1185">Reference proteome</keyword>